<dbReference type="Proteomes" id="UP000024836">
    <property type="component" value="Unassembled WGS sequence"/>
</dbReference>
<keyword evidence="16" id="KW-1185">Reference proteome</keyword>
<feature type="domain" description="TonB-dependent receptor-like beta-barrel" evidence="13">
    <location>
        <begin position="240"/>
        <end position="629"/>
    </location>
</feature>
<dbReference type="PROSITE" id="PS01156">
    <property type="entry name" value="TONB_DEPENDENT_REC_2"/>
    <property type="match status" value="1"/>
</dbReference>
<comment type="similarity">
    <text evidence="2 10 12">Belongs to the TonB-dependent receptor family.</text>
</comment>
<dbReference type="eggNOG" id="COG4771">
    <property type="taxonomic scope" value="Bacteria"/>
</dbReference>
<sequence length="656" mass="71219">MTTALVAAGSAALGQDVIDLDTIYVDSVFRAPRALQDTPVTVSVVEVDALETKQAGDFYELIGNVPGLTIGGGPRGISQTPNIRGFDDDQIVLRFDGGRFNFTQGHRGRFFIDPELVQSVEVIRGGGSTLYGSGALGGVISVETRDVADLLEPGETTGARVSLGYSTNGEILKSSAAVFGDWGAWDALLFLGTQQIGDNLDAGGGTAVPFSDIDQNNLMAKIGFEASPDSRIELSYSAFEDSGLTPANASDTDSSSNPVVDRDSDVSSLRLRWDYAPSDSDWLDLSVLFYGETLKITEDRISAPRLDETTYDTIGLDVTNRTSLDLGRPVELVYGFEIFEDSQKGLRDGATRPAFPEAEALTMGFYAEATTELSQQLDLTTGLRYDIYQRDPNDIALADVDESFLSPRIGLNYRPNDNWQVYGNIARAFRAPSLTELYNDGLHFPGSVPFPPDNFFVPNPNLEPEESTQLELGTRFEGNGIWQAEDTLTFSVNTYYADVQNYIEQNVDIFAGTTTTNNVDAQLWGFEAELDYDAQSWFARAGLSIARGHGDDGDWLGSIPQDRLTLNAGLRPWEGWELGAQATFAAAQDKVPAGDAIGGSYQLLDLYATYAPDTGPMAGGVIRFGIDNLFDENYTIYPNGLAQTGRTVEISATWSF</sequence>
<gene>
    <name evidence="15" type="ORF">ATO10_11567</name>
</gene>
<keyword evidence="9 10" id="KW-0998">Cell outer membrane</keyword>
<keyword evidence="8 10" id="KW-0472">Membrane</keyword>
<dbReference type="NCBIfam" id="TIGR01785">
    <property type="entry name" value="TonB-hemin"/>
    <property type="match status" value="1"/>
</dbReference>
<evidence type="ECO:0000259" key="14">
    <source>
        <dbReference type="Pfam" id="PF07715"/>
    </source>
</evidence>
<dbReference type="InterPro" id="IPR037066">
    <property type="entry name" value="Plug_dom_sf"/>
</dbReference>
<dbReference type="EMBL" id="AQQY01000007">
    <property type="protein sequence ID" value="KCV81548.1"/>
    <property type="molecule type" value="Genomic_DNA"/>
</dbReference>
<dbReference type="InterPro" id="IPR036942">
    <property type="entry name" value="Beta-barrel_TonB_sf"/>
</dbReference>
<evidence type="ECO:0000256" key="11">
    <source>
        <dbReference type="PROSITE-ProRule" id="PRU10144"/>
    </source>
</evidence>
<proteinExistence type="inferred from homology"/>
<dbReference type="PANTHER" id="PTHR30069">
    <property type="entry name" value="TONB-DEPENDENT OUTER MEMBRANE RECEPTOR"/>
    <property type="match status" value="1"/>
</dbReference>
<keyword evidence="6" id="KW-0732">Signal</keyword>
<name>A0A058ZIY7_9RHOB</name>
<evidence type="ECO:0000259" key="13">
    <source>
        <dbReference type="Pfam" id="PF00593"/>
    </source>
</evidence>
<organism evidence="15 16">
    <name type="scientific">Actibacterium atlanticum</name>
    <dbReference type="NCBI Taxonomy" id="1461693"/>
    <lineage>
        <taxon>Bacteria</taxon>
        <taxon>Pseudomonadati</taxon>
        <taxon>Pseudomonadota</taxon>
        <taxon>Alphaproteobacteria</taxon>
        <taxon>Rhodobacterales</taxon>
        <taxon>Roseobacteraceae</taxon>
        <taxon>Actibacterium</taxon>
    </lineage>
</organism>
<feature type="domain" description="TonB-dependent receptor plug" evidence="14">
    <location>
        <begin position="35"/>
        <end position="139"/>
    </location>
</feature>
<evidence type="ECO:0000313" key="15">
    <source>
        <dbReference type="EMBL" id="KCV81548.1"/>
    </source>
</evidence>
<evidence type="ECO:0000256" key="6">
    <source>
        <dbReference type="ARBA" id="ARBA00022729"/>
    </source>
</evidence>
<dbReference type="InterPro" id="IPR000531">
    <property type="entry name" value="Beta-barrel_TonB"/>
</dbReference>
<dbReference type="CDD" id="cd01347">
    <property type="entry name" value="ligand_gated_channel"/>
    <property type="match status" value="1"/>
</dbReference>
<dbReference type="Pfam" id="PF00593">
    <property type="entry name" value="TonB_dep_Rec_b-barrel"/>
    <property type="match status" value="1"/>
</dbReference>
<dbReference type="NCBIfam" id="TIGR01786">
    <property type="entry name" value="TonB-hemlactrns"/>
    <property type="match status" value="1"/>
</dbReference>
<dbReference type="Pfam" id="PF07715">
    <property type="entry name" value="Plug"/>
    <property type="match status" value="1"/>
</dbReference>
<dbReference type="InterPro" id="IPR039426">
    <property type="entry name" value="TonB-dep_rcpt-like"/>
</dbReference>
<dbReference type="GO" id="GO:0009279">
    <property type="term" value="C:cell outer membrane"/>
    <property type="evidence" value="ECO:0007669"/>
    <property type="project" value="UniProtKB-SubCell"/>
</dbReference>
<comment type="subcellular location">
    <subcellularLocation>
        <location evidence="1 10">Cell outer membrane</location>
        <topology evidence="1 10">Multi-pass membrane protein</topology>
    </subcellularLocation>
</comment>
<dbReference type="SUPFAM" id="SSF56935">
    <property type="entry name" value="Porins"/>
    <property type="match status" value="1"/>
</dbReference>
<evidence type="ECO:0000256" key="1">
    <source>
        <dbReference type="ARBA" id="ARBA00004571"/>
    </source>
</evidence>
<keyword evidence="7 12" id="KW-0798">TonB box</keyword>
<feature type="short sequence motif" description="TonB C-terminal box" evidence="11">
    <location>
        <begin position="639"/>
        <end position="656"/>
    </location>
</feature>
<dbReference type="PATRIC" id="fig|1461693.3.peg.2345"/>
<evidence type="ECO:0000256" key="5">
    <source>
        <dbReference type="ARBA" id="ARBA00022692"/>
    </source>
</evidence>
<dbReference type="Gene3D" id="2.170.130.10">
    <property type="entry name" value="TonB-dependent receptor, plug domain"/>
    <property type="match status" value="1"/>
</dbReference>
<comment type="caution">
    <text evidence="15">The sequence shown here is derived from an EMBL/GenBank/DDBJ whole genome shotgun (WGS) entry which is preliminary data.</text>
</comment>
<reference evidence="15 16" key="1">
    <citation type="submission" date="2013-04" db="EMBL/GenBank/DDBJ databases">
        <title>Shimia sp. 22II-S11-Z10 Genome Sequencing.</title>
        <authorList>
            <person name="Lai Q."/>
            <person name="Li G."/>
            <person name="Shao Z."/>
        </authorList>
    </citation>
    <scope>NUCLEOTIDE SEQUENCE [LARGE SCALE GENOMIC DNA]</scope>
    <source>
        <strain evidence="16">22II-S11-Z10</strain>
    </source>
</reference>
<keyword evidence="5 10" id="KW-0812">Transmembrane</keyword>
<dbReference type="PROSITE" id="PS52016">
    <property type="entry name" value="TONB_DEPENDENT_REC_3"/>
    <property type="match status" value="1"/>
</dbReference>
<evidence type="ECO:0000256" key="7">
    <source>
        <dbReference type="ARBA" id="ARBA00023077"/>
    </source>
</evidence>
<evidence type="ECO:0000256" key="2">
    <source>
        <dbReference type="ARBA" id="ARBA00009810"/>
    </source>
</evidence>
<dbReference type="GO" id="GO:0015232">
    <property type="term" value="F:heme transmembrane transporter activity"/>
    <property type="evidence" value="ECO:0007669"/>
    <property type="project" value="InterPro"/>
</dbReference>
<evidence type="ECO:0000256" key="3">
    <source>
        <dbReference type="ARBA" id="ARBA00022448"/>
    </source>
</evidence>
<evidence type="ECO:0000256" key="9">
    <source>
        <dbReference type="ARBA" id="ARBA00023237"/>
    </source>
</evidence>
<dbReference type="InterPro" id="IPR010917">
    <property type="entry name" value="TonB_rcpt_CS"/>
</dbReference>
<evidence type="ECO:0000256" key="12">
    <source>
        <dbReference type="RuleBase" id="RU003357"/>
    </source>
</evidence>
<dbReference type="RefSeq" id="WP_035251643.1">
    <property type="nucleotide sequence ID" value="NZ_AQQY01000007.1"/>
</dbReference>
<dbReference type="STRING" id="1461693.ATO10_11567"/>
<evidence type="ECO:0000313" key="16">
    <source>
        <dbReference type="Proteomes" id="UP000024836"/>
    </source>
</evidence>
<dbReference type="PANTHER" id="PTHR30069:SF41">
    <property type="entry name" value="HEME_HEMOPEXIN UTILIZATION PROTEIN C"/>
    <property type="match status" value="1"/>
</dbReference>
<accession>A0A058ZIY7</accession>
<dbReference type="InterPro" id="IPR011276">
    <property type="entry name" value="TonB_haem/Hb_rcpt"/>
</dbReference>
<dbReference type="GO" id="GO:0044718">
    <property type="term" value="P:siderophore transmembrane transport"/>
    <property type="evidence" value="ECO:0007669"/>
    <property type="project" value="TreeGrafter"/>
</dbReference>
<keyword evidence="3 10" id="KW-0813">Transport</keyword>
<dbReference type="AlphaFoldDB" id="A0A058ZIY7"/>
<keyword evidence="4 10" id="KW-1134">Transmembrane beta strand</keyword>
<dbReference type="InterPro" id="IPR012910">
    <property type="entry name" value="Plug_dom"/>
</dbReference>
<dbReference type="GO" id="GO:0015344">
    <property type="term" value="F:siderophore uptake transmembrane transporter activity"/>
    <property type="evidence" value="ECO:0007669"/>
    <property type="project" value="TreeGrafter"/>
</dbReference>
<dbReference type="Gene3D" id="2.40.170.20">
    <property type="entry name" value="TonB-dependent receptor, beta-barrel domain"/>
    <property type="match status" value="1"/>
</dbReference>
<evidence type="ECO:0000256" key="10">
    <source>
        <dbReference type="PROSITE-ProRule" id="PRU01360"/>
    </source>
</evidence>
<dbReference type="OrthoDB" id="9796221at2"/>
<protein>
    <submittedName>
        <fullName evidence="15">Heme transport protein</fullName>
    </submittedName>
</protein>
<evidence type="ECO:0000256" key="4">
    <source>
        <dbReference type="ARBA" id="ARBA00022452"/>
    </source>
</evidence>
<dbReference type="InterPro" id="IPR010949">
    <property type="entry name" value="TonB_Hb/transfer/lactofer_rcpt"/>
</dbReference>
<evidence type="ECO:0000256" key="8">
    <source>
        <dbReference type="ARBA" id="ARBA00023136"/>
    </source>
</evidence>